<dbReference type="Pfam" id="PF22939">
    <property type="entry name" value="WHD_GPIID"/>
    <property type="match status" value="1"/>
</dbReference>
<dbReference type="Gene3D" id="1.25.40.20">
    <property type="entry name" value="Ankyrin repeat-containing domain"/>
    <property type="match status" value="2"/>
</dbReference>
<reference evidence="5" key="1">
    <citation type="submission" date="2022-11" db="EMBL/GenBank/DDBJ databases">
        <authorList>
            <person name="Petersen C."/>
        </authorList>
    </citation>
    <scope>NUCLEOTIDE SEQUENCE</scope>
    <source>
        <strain evidence="5">IBT 30069</strain>
    </source>
</reference>
<feature type="repeat" description="ANK" evidence="2">
    <location>
        <begin position="1205"/>
        <end position="1237"/>
    </location>
</feature>
<gene>
    <name evidence="5" type="ORF">N7456_007021</name>
</gene>
<comment type="caution">
    <text evidence="5">The sequence shown here is derived from an EMBL/GenBank/DDBJ whole genome shotgun (WGS) entry which is preliminary data.</text>
</comment>
<dbReference type="SUPFAM" id="SSF53167">
    <property type="entry name" value="Purine and uridine phosphorylases"/>
    <property type="match status" value="1"/>
</dbReference>
<feature type="region of interest" description="Disordered" evidence="3">
    <location>
        <begin position="1"/>
        <end position="27"/>
    </location>
</feature>
<feature type="compositionally biased region" description="Polar residues" evidence="3">
    <location>
        <begin position="1"/>
        <end position="10"/>
    </location>
</feature>
<evidence type="ECO:0000256" key="1">
    <source>
        <dbReference type="ARBA" id="ARBA00022737"/>
    </source>
</evidence>
<evidence type="ECO:0000313" key="6">
    <source>
        <dbReference type="Proteomes" id="UP001149165"/>
    </source>
</evidence>
<feature type="repeat" description="ANK" evidence="2">
    <location>
        <begin position="1237"/>
        <end position="1269"/>
    </location>
</feature>
<feature type="repeat" description="ANK" evidence="2">
    <location>
        <begin position="1106"/>
        <end position="1138"/>
    </location>
</feature>
<dbReference type="Proteomes" id="UP001149165">
    <property type="component" value="Unassembled WGS sequence"/>
</dbReference>
<evidence type="ECO:0000256" key="3">
    <source>
        <dbReference type="SAM" id="MobiDB-lite"/>
    </source>
</evidence>
<dbReference type="InterPro" id="IPR036770">
    <property type="entry name" value="Ankyrin_rpt-contain_sf"/>
</dbReference>
<dbReference type="InterPro" id="IPR002110">
    <property type="entry name" value="Ankyrin_rpt"/>
</dbReference>
<dbReference type="PROSITE" id="PS50297">
    <property type="entry name" value="ANK_REP_REGION"/>
    <property type="match status" value="9"/>
</dbReference>
<feature type="repeat" description="ANK" evidence="2">
    <location>
        <begin position="1172"/>
        <end position="1204"/>
    </location>
</feature>
<dbReference type="PROSITE" id="PS50837">
    <property type="entry name" value="NACHT"/>
    <property type="match status" value="1"/>
</dbReference>
<dbReference type="OrthoDB" id="1577640at2759"/>
<dbReference type="Pfam" id="PF00023">
    <property type="entry name" value="Ank"/>
    <property type="match status" value="2"/>
</dbReference>
<dbReference type="InterPro" id="IPR035994">
    <property type="entry name" value="Nucleoside_phosphorylase_sf"/>
</dbReference>
<dbReference type="InterPro" id="IPR054471">
    <property type="entry name" value="GPIID_WHD"/>
</dbReference>
<evidence type="ECO:0000259" key="4">
    <source>
        <dbReference type="PROSITE" id="PS50837"/>
    </source>
</evidence>
<dbReference type="InterPro" id="IPR027417">
    <property type="entry name" value="P-loop_NTPase"/>
</dbReference>
<keyword evidence="2" id="KW-0040">ANK repeat</keyword>
<protein>
    <submittedName>
        <fullName evidence="5">Pfs NACHT and ankyrin domain protein</fullName>
    </submittedName>
</protein>
<dbReference type="Gene3D" id="3.40.50.300">
    <property type="entry name" value="P-loop containing nucleotide triphosphate hydrolases"/>
    <property type="match status" value="1"/>
</dbReference>
<keyword evidence="6" id="KW-1185">Reference proteome</keyword>
<feature type="repeat" description="ANK" evidence="2">
    <location>
        <begin position="1044"/>
        <end position="1072"/>
    </location>
</feature>
<dbReference type="Pfam" id="PF12796">
    <property type="entry name" value="Ank_2"/>
    <property type="match status" value="3"/>
</dbReference>
<reference evidence="5" key="2">
    <citation type="journal article" date="2023" name="IMA Fungus">
        <title>Comparative genomic study of the Penicillium genus elucidates a diverse pangenome and 15 lateral gene transfer events.</title>
        <authorList>
            <person name="Petersen C."/>
            <person name="Sorensen T."/>
            <person name="Nielsen M.R."/>
            <person name="Sondergaard T.E."/>
            <person name="Sorensen J.L."/>
            <person name="Fitzpatrick D.A."/>
            <person name="Frisvad J.C."/>
            <person name="Nielsen K.L."/>
        </authorList>
    </citation>
    <scope>NUCLEOTIDE SEQUENCE</scope>
    <source>
        <strain evidence="5">IBT 30069</strain>
    </source>
</reference>
<dbReference type="GO" id="GO:0003824">
    <property type="term" value="F:catalytic activity"/>
    <property type="evidence" value="ECO:0007669"/>
    <property type="project" value="InterPro"/>
</dbReference>
<evidence type="ECO:0000256" key="2">
    <source>
        <dbReference type="PROSITE-ProRule" id="PRU00023"/>
    </source>
</evidence>
<dbReference type="PROSITE" id="PS50088">
    <property type="entry name" value="ANK_REPEAT"/>
    <property type="match status" value="10"/>
</dbReference>
<feature type="repeat" description="ANK" evidence="2">
    <location>
        <begin position="1139"/>
        <end position="1171"/>
    </location>
</feature>
<dbReference type="InterPro" id="IPR056884">
    <property type="entry name" value="NPHP3-like_N"/>
</dbReference>
<dbReference type="GO" id="GO:0009116">
    <property type="term" value="P:nucleoside metabolic process"/>
    <property type="evidence" value="ECO:0007669"/>
    <property type="project" value="InterPro"/>
</dbReference>
<proteinExistence type="predicted"/>
<sequence length="1309" mass="144456">MAENHPSQPEQLVPAGISTSPEPLPSRKRLRHDAYTIGWVCALPKEQIAARAMLDEEHESLPKPRNDNNAYTLGSICGHNVVIACLPNMGTNAAATVAASMVNTFQSIRFGLMVGIGGGIPPKVNMGDVVVSRPVADYHGVVQWDMGKLELNGQFVHTGSLNRPPNALLNASIQLQCNHEMSGSKINKYLADVEEKFPRLAPRYTRREWLQDRLLVHEKVRETPMGVHFLSRLWQAFIAIVVYLLGSWAIGPVNEENGQLLETADGGMTQSEVRVHYGLIASGNKVVKDAQSRDSLDKKFHGHLLCVEMEAAGLMNEFPCIVIRGICDYADSRKEKTWQEYSATVAAAYAKELLGCVQPGVVNAEDSAKAMMEKVNKRIDNVQRMTVAMKVTTDSIKSDLRIHVMKGWLDPPDPSTNANHARALRHKETGVWLLESPVFQSWYSGSRQHIWLYGLAGCGKTVLSTTVLDHLAIGNDGPILKFFFDFSDTRKQTYRNMLRSLAFQLYQGGVDSAPHLDASFQAHQNGKDQPKTEALWDIFYNMLRVQKRVSIILDALDESTSKDDILKWIEDIVSRPELAHVQLLYTSRPESEFLRRIPILIGEEGCLPLDEQAVNSDIRLWVSGQLSQRRDFTEKPLSQDLLEEIQKKVGDGADGMFRWAFCQLNRLARCHHEAAMEEALTSLPLNLNDTYQRMITSIPAELKNDAIRLLQFLVHSKRPLKLAEAKEVIATKIENESLGFDIKRRLFCETDILDYCPGLVTVVHATEKELHLAHFSVKEYLLRQDHFQITTASISITRTCLAYLSDIKGNHGEINRDFPMARCAAELWANHAAFAQTSKDIVELTVRFIEKEDTFQRWAHLYQADRSWDGNPGPPRGSRLYYACFIGLLAATRVLISKGAEVNAQGGDYGNALQAASERGNLEIVKLLLDKGADVNARGNLHGNALYISSLRGHQEIVKLLLHKGAEVNAQDREYDNVLRSAPRTNHQEAVKLLLDQGVDVIAQGGEFGNALKAASEEGHQEIVKLLLDKGANVNARDNFKGDALYVALLRDHQEIVKLLLDKGADVNAQGGEYGNALQAASERGNLEIVKLLLDKGADVNAQGGRYGNALQAASLRGHQEIFQELLDKGADVNAQGGEYGNALQAASERGNLEIVKLLLDKGADVSAQGGRYGNALQAASLRGHQDTVKLLLDKEADVNVQGGRYGNALYAASLKGCQEVVKLLLQKGADINAEGRYGNALQAASVGGHQDTVKLLLDHGADVNALQTASWGGDQEIIGPLQIMGAITSCVQKSGLKARRHSRRNSLS</sequence>
<feature type="repeat" description="ANK" evidence="2">
    <location>
        <begin position="941"/>
        <end position="973"/>
    </location>
</feature>
<dbReference type="PANTHER" id="PTHR46082">
    <property type="entry name" value="ATP/GTP-BINDING PROTEIN-RELATED"/>
    <property type="match status" value="1"/>
</dbReference>
<name>A0A9W9FIZ0_9EURO</name>
<feature type="domain" description="NACHT" evidence="4">
    <location>
        <begin position="448"/>
        <end position="591"/>
    </location>
</feature>
<dbReference type="SMART" id="SM00248">
    <property type="entry name" value="ANK"/>
    <property type="match status" value="12"/>
</dbReference>
<dbReference type="PANTHER" id="PTHR46082:SF11">
    <property type="entry name" value="AAA+ ATPASE DOMAIN-CONTAINING PROTEIN-RELATED"/>
    <property type="match status" value="1"/>
</dbReference>
<evidence type="ECO:0000313" key="5">
    <source>
        <dbReference type="EMBL" id="KAJ5100969.1"/>
    </source>
</evidence>
<dbReference type="InterPro" id="IPR007111">
    <property type="entry name" value="NACHT_NTPase"/>
</dbReference>
<dbReference type="Pfam" id="PF24883">
    <property type="entry name" value="NPHP3_N"/>
    <property type="match status" value="1"/>
</dbReference>
<feature type="repeat" description="ANK" evidence="2">
    <location>
        <begin position="1007"/>
        <end position="1039"/>
    </location>
</feature>
<feature type="repeat" description="ANK" evidence="2">
    <location>
        <begin position="1073"/>
        <end position="1105"/>
    </location>
</feature>
<dbReference type="Gene3D" id="3.40.50.1580">
    <property type="entry name" value="Nucleoside phosphorylase domain"/>
    <property type="match status" value="1"/>
</dbReference>
<organism evidence="5 6">
    <name type="scientific">Penicillium angulare</name>
    <dbReference type="NCBI Taxonomy" id="116970"/>
    <lineage>
        <taxon>Eukaryota</taxon>
        <taxon>Fungi</taxon>
        <taxon>Dikarya</taxon>
        <taxon>Ascomycota</taxon>
        <taxon>Pezizomycotina</taxon>
        <taxon>Eurotiomycetes</taxon>
        <taxon>Eurotiomycetidae</taxon>
        <taxon>Eurotiales</taxon>
        <taxon>Aspergillaceae</taxon>
        <taxon>Penicillium</taxon>
    </lineage>
</organism>
<dbReference type="SUPFAM" id="SSF48403">
    <property type="entry name" value="Ankyrin repeat"/>
    <property type="match status" value="1"/>
</dbReference>
<dbReference type="SUPFAM" id="SSF52540">
    <property type="entry name" value="P-loop containing nucleoside triphosphate hydrolases"/>
    <property type="match status" value="1"/>
</dbReference>
<keyword evidence="1" id="KW-0677">Repeat</keyword>
<feature type="repeat" description="ANK" evidence="2">
    <location>
        <begin position="908"/>
        <end position="940"/>
    </location>
</feature>
<dbReference type="InterPro" id="IPR053137">
    <property type="entry name" value="NLR-like"/>
</dbReference>
<dbReference type="EMBL" id="JAPQKH010000004">
    <property type="protein sequence ID" value="KAJ5100969.1"/>
    <property type="molecule type" value="Genomic_DNA"/>
</dbReference>
<accession>A0A9W9FIZ0</accession>